<dbReference type="Gene3D" id="3.40.50.1010">
    <property type="entry name" value="5'-nuclease"/>
    <property type="match status" value="1"/>
</dbReference>
<feature type="region of interest" description="Disordered" evidence="2">
    <location>
        <begin position="794"/>
        <end position="822"/>
    </location>
</feature>
<evidence type="ECO:0000256" key="1">
    <source>
        <dbReference type="ARBA" id="ARBA00007398"/>
    </source>
</evidence>
<feature type="region of interest" description="Disordered" evidence="2">
    <location>
        <begin position="500"/>
        <end position="526"/>
    </location>
</feature>
<name>A0ABR3AG11_9AGAR</name>
<dbReference type="Proteomes" id="UP001437256">
    <property type="component" value="Unassembled WGS sequence"/>
</dbReference>
<organism evidence="3 4">
    <name type="scientific">Marasmius tenuissimus</name>
    <dbReference type="NCBI Taxonomy" id="585030"/>
    <lineage>
        <taxon>Eukaryota</taxon>
        <taxon>Fungi</taxon>
        <taxon>Dikarya</taxon>
        <taxon>Basidiomycota</taxon>
        <taxon>Agaricomycotina</taxon>
        <taxon>Agaricomycetes</taxon>
        <taxon>Agaricomycetidae</taxon>
        <taxon>Agaricales</taxon>
        <taxon>Marasmiineae</taxon>
        <taxon>Marasmiaceae</taxon>
        <taxon>Marasmius</taxon>
    </lineage>
</organism>
<dbReference type="PANTHER" id="PTHR15665:SF1">
    <property type="entry name" value="PROTEIN ASTEROID HOMOLOG 1"/>
    <property type="match status" value="1"/>
</dbReference>
<keyword evidence="4" id="KW-1185">Reference proteome</keyword>
<protein>
    <recommendedName>
        <fullName evidence="5">Asteroid domain-containing protein</fullName>
    </recommendedName>
</protein>
<reference evidence="3 4" key="1">
    <citation type="submission" date="2024-05" db="EMBL/GenBank/DDBJ databases">
        <title>A draft genome resource for the thread blight pathogen Marasmius tenuissimus strain MS-2.</title>
        <authorList>
            <person name="Yulfo-Soto G.E."/>
            <person name="Baruah I.K."/>
            <person name="Amoako-Attah I."/>
            <person name="Bukari Y."/>
            <person name="Meinhardt L.W."/>
            <person name="Bailey B.A."/>
            <person name="Cohen S.P."/>
        </authorList>
    </citation>
    <scope>NUCLEOTIDE SEQUENCE [LARGE SCALE GENOMIC DNA]</scope>
    <source>
        <strain evidence="3 4">MS-2</strain>
    </source>
</reference>
<dbReference type="InterPro" id="IPR029060">
    <property type="entry name" value="PIN-like_dom_sf"/>
</dbReference>
<gene>
    <name evidence="3" type="ORF">AAF712_000451</name>
</gene>
<feature type="region of interest" description="Disordered" evidence="2">
    <location>
        <begin position="551"/>
        <end position="583"/>
    </location>
</feature>
<comment type="similarity">
    <text evidence="1">Belongs to the asteroid family.</text>
</comment>
<feature type="compositionally biased region" description="Polar residues" evidence="2">
    <location>
        <begin position="564"/>
        <end position="577"/>
    </location>
</feature>
<evidence type="ECO:0000313" key="3">
    <source>
        <dbReference type="EMBL" id="KAL0072688.1"/>
    </source>
</evidence>
<comment type="caution">
    <text evidence="3">The sequence shown here is derived from an EMBL/GenBank/DDBJ whole genome shotgun (WGS) entry which is preliminary data.</text>
</comment>
<dbReference type="PANTHER" id="PTHR15665">
    <property type="entry name" value="ASTEROID PROTEIN"/>
    <property type="match status" value="1"/>
</dbReference>
<evidence type="ECO:0000313" key="4">
    <source>
        <dbReference type="Proteomes" id="UP001437256"/>
    </source>
</evidence>
<dbReference type="InterPro" id="IPR026832">
    <property type="entry name" value="Asteroid"/>
</dbReference>
<sequence length="832" mass="93016">MGVHGLTTYLRESKRNLSTTRSLTGDNTSQEPLHFVVDGWSFIYEIHLKSGLPWVYGGEYAHFVRLVTAVAQAWINVGVRLSFVFDGPLPELKFGTQISRTTKSHIEPSLLFFRTSSISRATPRFLNESKIIPPLSYSATIHALEELRKSTEAVDIHFADEEGDPYAVELAGRLGAYVVGNDSDFVILNTEGYLGYIPLEEMVWTSLSVDDDSQSTANDDDGEFQQVWVPKWKKKQLQMKDPKMGRGIIPPEDTSSNDLSLTFTAFSPLSLASHLDLPITLLPLLGALVGNDFSNQKKRVQELFFGRHMTLSERIKLVAETLRATLSGGALSKRKQKQQVESVMDLINKTVRTLLNRSPAILSSGEVDQIVDGIVVSTLQYAISKYDGENGAFWPSTLCALHEPDMCPMLPMFSRKLAAVDWQEEDMEDKEFLNGVEVRRVVLEAYRSGQISPNVVNSLNSGTWWPRLFLESPDVESVSRMTRSLRQWCCSIFEDAVGLPEFPEEEEVEDKPQEGNEREDESDEDELIDVVEEDSEEDEDLLAPLRGALQQLNVKPGQARDQETVTSEDQTTNNESPSPTPRRVRITEYVRRGTRLAEEVIDIPPLNDLLEGCEAYDNTNPTPLLLRSHEERLAVLRYALDCSSSVIALPPGRLLPALILRWIVRSLYDKAQQSGSKEAHAACWTQREARCFLASFTNSDPKTTARQTSYPEVTDRNVQLTAQILQTHEAIEHMIAVLLLTETVPSCAHLLSGRLFHEYLTGSTPLEEDAVPEGYWRPTVDGMEHCFGEERQKKKKKAGRAQNAVPTLSQKAKAAKGGGGKGLFDLLGDMDA</sequence>
<dbReference type="SUPFAM" id="SSF88723">
    <property type="entry name" value="PIN domain-like"/>
    <property type="match status" value="1"/>
</dbReference>
<dbReference type="EMBL" id="JBBXMP010000001">
    <property type="protein sequence ID" value="KAL0072688.1"/>
    <property type="molecule type" value="Genomic_DNA"/>
</dbReference>
<evidence type="ECO:0008006" key="5">
    <source>
        <dbReference type="Google" id="ProtNLM"/>
    </source>
</evidence>
<feature type="compositionally biased region" description="Acidic residues" evidence="2">
    <location>
        <begin position="517"/>
        <end position="526"/>
    </location>
</feature>
<accession>A0ABR3AG11</accession>
<proteinExistence type="inferred from homology"/>
<evidence type="ECO:0000256" key="2">
    <source>
        <dbReference type="SAM" id="MobiDB-lite"/>
    </source>
</evidence>